<dbReference type="Proteomes" id="UP000018468">
    <property type="component" value="Linkage group LG16"/>
</dbReference>
<dbReference type="CDD" id="cd00042">
    <property type="entry name" value="CY"/>
    <property type="match status" value="1"/>
</dbReference>
<organism evidence="3 4">
    <name type="scientific">Lepisosteus oculatus</name>
    <name type="common">Spotted gar</name>
    <dbReference type="NCBI Taxonomy" id="7918"/>
    <lineage>
        <taxon>Eukaryota</taxon>
        <taxon>Metazoa</taxon>
        <taxon>Chordata</taxon>
        <taxon>Craniata</taxon>
        <taxon>Vertebrata</taxon>
        <taxon>Euteleostomi</taxon>
        <taxon>Actinopterygii</taxon>
        <taxon>Neopterygii</taxon>
        <taxon>Holostei</taxon>
        <taxon>Semionotiformes</taxon>
        <taxon>Lepisosteidae</taxon>
        <taxon>Lepisosteus</taxon>
    </lineage>
</organism>
<sequence length="110" mass="12011">APEPISTSDPGARHAADFAMQVHNELSKNEYAFRIIRIESASFEMFPPSRVEYFLTAEVGRTVCRNEQGLNPSGCALQSGADAKTVVCRFVVLAVPNSSVPSHLLEDQCQ</sequence>
<reference evidence="3" key="2">
    <citation type="submission" date="2025-08" db="UniProtKB">
        <authorList>
            <consortium name="Ensembl"/>
        </authorList>
    </citation>
    <scope>IDENTIFICATION</scope>
</reference>
<name>W5NFD4_LEPOC</name>
<dbReference type="Ensembl" id="ENSLOCT00000019375.1">
    <property type="protein sequence ID" value="ENSLOCP00000019343.1"/>
    <property type="gene ID" value="ENSLOCG00000015713.1"/>
</dbReference>
<dbReference type="EMBL" id="AHAT01037499">
    <property type="status" value="NOT_ANNOTATED_CDS"/>
    <property type="molecule type" value="Genomic_DNA"/>
</dbReference>
<evidence type="ECO:0000256" key="1">
    <source>
        <dbReference type="ARBA" id="ARBA00009403"/>
    </source>
</evidence>
<proteinExistence type="inferred from homology"/>
<dbReference type="eggNOG" id="ENOG502SZMZ">
    <property type="taxonomic scope" value="Eukaryota"/>
</dbReference>
<dbReference type="GO" id="GO:0005737">
    <property type="term" value="C:cytoplasm"/>
    <property type="evidence" value="ECO:0000318"/>
    <property type="project" value="GO_Central"/>
</dbReference>
<keyword evidence="4" id="KW-1185">Reference proteome</keyword>
<reference evidence="4" key="1">
    <citation type="submission" date="2011-12" db="EMBL/GenBank/DDBJ databases">
        <title>The Draft Genome of Lepisosteus oculatus.</title>
        <authorList>
            <consortium name="The Broad Institute Genome Assembly &amp; Analysis Group"/>
            <consortium name="Computational R&amp;D Group"/>
            <consortium name="and Sequencing Platform"/>
            <person name="Di Palma F."/>
            <person name="Alfoldi J."/>
            <person name="Johnson J."/>
            <person name="Berlin A."/>
            <person name="Gnerre S."/>
            <person name="Jaffe D."/>
            <person name="MacCallum I."/>
            <person name="Young S."/>
            <person name="Walker B.J."/>
            <person name="Lander E.S."/>
            <person name="Lindblad-Toh K."/>
        </authorList>
    </citation>
    <scope>NUCLEOTIDE SEQUENCE [LARGE SCALE GENOMIC DNA]</scope>
</reference>
<reference evidence="3" key="3">
    <citation type="submission" date="2025-09" db="UniProtKB">
        <authorList>
            <consortium name="Ensembl"/>
        </authorList>
    </citation>
    <scope>IDENTIFICATION</scope>
</reference>
<evidence type="ECO:0000259" key="2">
    <source>
        <dbReference type="SMART" id="SM00043"/>
    </source>
</evidence>
<dbReference type="SMART" id="SM00043">
    <property type="entry name" value="CY"/>
    <property type="match status" value="1"/>
</dbReference>
<dbReference type="Bgee" id="ENSLOCG00000015713">
    <property type="expression patterns" value="Expressed in muscle tissue and 13 other cell types or tissues"/>
</dbReference>
<dbReference type="HOGENOM" id="CLU_2176766_0_0_1"/>
<accession>W5NFD4</accession>
<dbReference type="PANTHER" id="PTHR46186:SF12">
    <property type="entry name" value="CYSTATIN C (AMYLOID ANGIOPATHY AND CEREBRAL HEMORRHAGE)-RELATED"/>
    <property type="match status" value="1"/>
</dbReference>
<dbReference type="GO" id="GO:0004869">
    <property type="term" value="F:cysteine-type endopeptidase inhibitor activity"/>
    <property type="evidence" value="ECO:0000318"/>
    <property type="project" value="GO_Central"/>
</dbReference>
<dbReference type="OMA" id="GHMALND"/>
<dbReference type="AlphaFoldDB" id="W5NFD4"/>
<dbReference type="PANTHER" id="PTHR46186">
    <property type="entry name" value="CYSTATIN"/>
    <property type="match status" value="1"/>
</dbReference>
<protein>
    <recommendedName>
        <fullName evidence="2">Cystatin domain-containing protein</fullName>
    </recommendedName>
</protein>
<evidence type="ECO:0000313" key="4">
    <source>
        <dbReference type="Proteomes" id="UP000018468"/>
    </source>
</evidence>
<dbReference type="InParanoid" id="W5NFD4"/>
<dbReference type="SUPFAM" id="SSF54403">
    <property type="entry name" value="Cystatin/monellin"/>
    <property type="match status" value="1"/>
</dbReference>
<dbReference type="GO" id="GO:0031982">
    <property type="term" value="C:vesicle"/>
    <property type="evidence" value="ECO:0000318"/>
    <property type="project" value="GO_Central"/>
</dbReference>
<dbReference type="Gene3D" id="3.10.450.10">
    <property type="match status" value="1"/>
</dbReference>
<dbReference type="GeneTree" id="ENSGT00940000175852"/>
<evidence type="ECO:0000313" key="3">
    <source>
        <dbReference type="Ensembl" id="ENSLOCP00000019343.1"/>
    </source>
</evidence>
<dbReference type="GO" id="GO:0005615">
    <property type="term" value="C:extracellular space"/>
    <property type="evidence" value="ECO:0000318"/>
    <property type="project" value="GO_Central"/>
</dbReference>
<comment type="similarity">
    <text evidence="1">Belongs to the cystatin family.</text>
</comment>
<dbReference type="Pfam" id="PF00031">
    <property type="entry name" value="Cystatin"/>
    <property type="match status" value="1"/>
</dbReference>
<dbReference type="InterPro" id="IPR046350">
    <property type="entry name" value="Cystatin_sf"/>
</dbReference>
<feature type="domain" description="Cystatin" evidence="2">
    <location>
        <begin position="1"/>
        <end position="110"/>
    </location>
</feature>
<dbReference type="InterPro" id="IPR000010">
    <property type="entry name" value="Cystatin_dom"/>
</dbReference>